<feature type="transmembrane region" description="Helical" evidence="7">
    <location>
        <begin position="432"/>
        <end position="451"/>
    </location>
</feature>
<evidence type="ECO:0000256" key="7">
    <source>
        <dbReference type="SAM" id="Phobius"/>
    </source>
</evidence>
<feature type="transmembrane region" description="Helical" evidence="7">
    <location>
        <begin position="751"/>
        <end position="770"/>
    </location>
</feature>
<feature type="transmembrane region" description="Helical" evidence="7">
    <location>
        <begin position="200"/>
        <end position="222"/>
    </location>
</feature>
<reference evidence="8" key="1">
    <citation type="submission" date="2020-11" db="EMBL/GenBank/DDBJ databases">
        <authorList>
            <person name="Tran Van P."/>
        </authorList>
    </citation>
    <scope>NUCLEOTIDE SEQUENCE</scope>
</reference>
<dbReference type="InterPro" id="IPR002549">
    <property type="entry name" value="AI-2E-like"/>
</dbReference>
<feature type="compositionally biased region" description="Polar residues" evidence="6">
    <location>
        <begin position="386"/>
        <end position="401"/>
    </location>
</feature>
<evidence type="ECO:0000313" key="9">
    <source>
        <dbReference type="Proteomes" id="UP000677054"/>
    </source>
</evidence>
<feature type="transmembrane region" description="Helical" evidence="7">
    <location>
        <begin position="145"/>
        <end position="167"/>
    </location>
</feature>
<dbReference type="Proteomes" id="UP000677054">
    <property type="component" value="Unassembled WGS sequence"/>
</dbReference>
<comment type="similarity">
    <text evidence="2">Belongs to the autoinducer-2 exporter (AI-2E) (TC 2.A.86) family.</text>
</comment>
<feature type="transmembrane region" description="Helical" evidence="7">
    <location>
        <begin position="689"/>
        <end position="712"/>
    </location>
</feature>
<evidence type="ECO:0000256" key="4">
    <source>
        <dbReference type="ARBA" id="ARBA00022989"/>
    </source>
</evidence>
<evidence type="ECO:0008006" key="10">
    <source>
        <dbReference type="Google" id="ProtNLM"/>
    </source>
</evidence>
<feature type="region of interest" description="Disordered" evidence="6">
    <location>
        <begin position="383"/>
        <end position="423"/>
    </location>
</feature>
<name>A0A7R8X9U4_9CRUS</name>
<evidence type="ECO:0000256" key="2">
    <source>
        <dbReference type="ARBA" id="ARBA00009773"/>
    </source>
</evidence>
<keyword evidence="3 7" id="KW-0812">Transmembrane</keyword>
<feature type="transmembrane region" description="Helical" evidence="7">
    <location>
        <begin position="108"/>
        <end position="133"/>
    </location>
</feature>
<feature type="region of interest" description="Disordered" evidence="6">
    <location>
        <begin position="349"/>
        <end position="368"/>
    </location>
</feature>
<keyword evidence="4 7" id="KW-1133">Transmembrane helix</keyword>
<dbReference type="GO" id="GO:0016020">
    <property type="term" value="C:membrane"/>
    <property type="evidence" value="ECO:0007669"/>
    <property type="project" value="UniProtKB-SubCell"/>
</dbReference>
<keyword evidence="9" id="KW-1185">Reference proteome</keyword>
<feature type="transmembrane region" description="Helical" evidence="7">
    <location>
        <begin position="12"/>
        <end position="32"/>
    </location>
</feature>
<feature type="transmembrane region" description="Helical" evidence="7">
    <location>
        <begin position="76"/>
        <end position="96"/>
    </location>
</feature>
<dbReference type="EMBL" id="LR900027">
    <property type="protein sequence ID" value="CAD7243839.1"/>
    <property type="molecule type" value="Genomic_DNA"/>
</dbReference>
<dbReference type="OrthoDB" id="5970161at2759"/>
<protein>
    <recommendedName>
        <fullName evidence="10">Transmembrane protein 245</fullName>
    </recommendedName>
</protein>
<accession>A0A7R8X9U4</accession>
<feature type="transmembrane region" description="Helical" evidence="7">
    <location>
        <begin position="173"/>
        <end position="193"/>
    </location>
</feature>
<organism evidence="8">
    <name type="scientific">Darwinula stevensoni</name>
    <dbReference type="NCBI Taxonomy" id="69355"/>
    <lineage>
        <taxon>Eukaryota</taxon>
        <taxon>Metazoa</taxon>
        <taxon>Ecdysozoa</taxon>
        <taxon>Arthropoda</taxon>
        <taxon>Crustacea</taxon>
        <taxon>Oligostraca</taxon>
        <taxon>Ostracoda</taxon>
        <taxon>Podocopa</taxon>
        <taxon>Podocopida</taxon>
        <taxon>Darwinulocopina</taxon>
        <taxon>Darwinuloidea</taxon>
        <taxon>Darwinulidae</taxon>
        <taxon>Darwinula</taxon>
    </lineage>
</organism>
<feature type="transmembrane region" description="Helical" evidence="7">
    <location>
        <begin position="790"/>
        <end position="822"/>
    </location>
</feature>
<evidence type="ECO:0000256" key="5">
    <source>
        <dbReference type="ARBA" id="ARBA00023136"/>
    </source>
</evidence>
<feature type="transmembrane region" description="Helical" evidence="7">
    <location>
        <begin position="529"/>
        <end position="551"/>
    </location>
</feature>
<keyword evidence="5 7" id="KW-0472">Membrane</keyword>
<dbReference type="PANTHER" id="PTHR21716">
    <property type="entry name" value="TRANSMEMBRANE PROTEIN"/>
    <property type="match status" value="1"/>
</dbReference>
<gene>
    <name evidence="8" type="ORF">DSTB1V02_LOCUS3750</name>
</gene>
<sequence>MVGHEKHIKSACYNAAAFLFVLLALLVGVAVFCVLQPFLRPLLWAALCGSFLHPVKEQAAVLMRSWLEYLKDSGMPLILGTIGIPFLATDLALHSVSLQISKHWWTVLLVPSTFLIFFFLYYVTPAALLLWFWNTVLETANMMSPVMGLTLAVSNLVFGLLAPEALYMAAQPILPGVTIITWVVCVGSLFNSLGSWQMPIFIATVFFLILGAVSDAMAWAVAGRHVQSPTREVFKREKEHLEIKIKVTAHHAWTRMKPFLEYMSRPALSLIYLVHSGVVALHLRLLQSKRVAGHIPVRRFTVHVPSRMVLEKLRRLSDELEGPLPSRLAFIGAPLAFIRHRFKRGSLTERQSSLSTITEENPKEPKSELSILQTSVGDLRSPLSKAVQSTPVSGGPTTIQETPMGPKKQKPINGEEGSPGAFQAKKEEGDSYLVGVIWATILVQLYKYPWLLQLLPLPLAYYLIRKAGSRFGVWVFLKDQGMSAVKRTQRWIQTRQQSVAPSVIRWAWHSLLTGDRAVISLLEGYVDTVASVFVIIFIILGFMVAIVIATLQVYGEGMYLVGVTSNFLNSTMAGNKFFPDGFQETVIQTTNSLHTYGRDYLSHVVQSLRGDLNEMKSMELEKQVLELWDKIYEEYEGFVSMKEDYTTFQWGEISSTAQKIPISEVMNVTNMIQFMKNNVDMVQSILKSLWTVVVGNVSLAFSAFASIINVVFGGGSAILNFLINLVVLAAVLAAVPLLGTYWAAIPGVIELWAVNGCRSAALLLFAFQLLPTYFVNDTLYGSIEGGAHPYITGLAVMGGVLALGVEGAILGPVVLCTLLIAISVYRSIIKDSPNDPSVFPHRSPFHSHGRSCEKR</sequence>
<evidence type="ECO:0000256" key="3">
    <source>
        <dbReference type="ARBA" id="ARBA00022692"/>
    </source>
</evidence>
<evidence type="ECO:0000313" key="8">
    <source>
        <dbReference type="EMBL" id="CAD7243839.1"/>
    </source>
</evidence>
<feature type="compositionally biased region" description="Polar residues" evidence="6">
    <location>
        <begin position="349"/>
        <end position="359"/>
    </location>
</feature>
<feature type="transmembrane region" description="Helical" evidence="7">
    <location>
        <begin position="718"/>
        <end position="744"/>
    </location>
</feature>
<evidence type="ECO:0000256" key="6">
    <source>
        <dbReference type="SAM" id="MobiDB-lite"/>
    </source>
</evidence>
<evidence type="ECO:0000256" key="1">
    <source>
        <dbReference type="ARBA" id="ARBA00004141"/>
    </source>
</evidence>
<dbReference type="AlphaFoldDB" id="A0A7R8X9U4"/>
<comment type="subcellular location">
    <subcellularLocation>
        <location evidence="1">Membrane</location>
        <topology evidence="1">Multi-pass membrane protein</topology>
    </subcellularLocation>
</comment>
<dbReference type="EMBL" id="CAJPEV010000510">
    <property type="protein sequence ID" value="CAG0885984.1"/>
    <property type="molecule type" value="Genomic_DNA"/>
</dbReference>
<proteinExistence type="inferred from homology"/>
<dbReference type="PANTHER" id="PTHR21716:SF4">
    <property type="entry name" value="TRANSMEMBRANE PROTEIN 245"/>
    <property type="match status" value="1"/>
</dbReference>